<evidence type="ECO:0000256" key="12">
    <source>
        <dbReference type="SAM" id="Phobius"/>
    </source>
</evidence>
<feature type="region of interest" description="Disordered" evidence="11">
    <location>
        <begin position="64"/>
        <end position="96"/>
    </location>
</feature>
<dbReference type="InterPro" id="IPR005467">
    <property type="entry name" value="His_kinase_dom"/>
</dbReference>
<dbReference type="InterPro" id="IPR036097">
    <property type="entry name" value="HisK_dim/P_sf"/>
</dbReference>
<evidence type="ECO:0000256" key="7">
    <source>
        <dbReference type="ARBA" id="ARBA00022777"/>
    </source>
</evidence>
<organism evidence="15 16">
    <name type="scientific">Haloferula sargassicola</name>
    <dbReference type="NCBI Taxonomy" id="490096"/>
    <lineage>
        <taxon>Bacteria</taxon>
        <taxon>Pseudomonadati</taxon>
        <taxon>Verrucomicrobiota</taxon>
        <taxon>Verrucomicrobiia</taxon>
        <taxon>Verrucomicrobiales</taxon>
        <taxon>Verrucomicrobiaceae</taxon>
        <taxon>Haloferula</taxon>
    </lineage>
</organism>
<evidence type="ECO:0000256" key="6">
    <source>
        <dbReference type="ARBA" id="ARBA00022692"/>
    </source>
</evidence>
<dbReference type="EMBL" id="BAABRI010000012">
    <property type="protein sequence ID" value="GAA5483096.1"/>
    <property type="molecule type" value="Genomic_DNA"/>
</dbReference>
<keyword evidence="9" id="KW-0902">Two-component regulatory system</keyword>
<dbReference type="SMART" id="SM00387">
    <property type="entry name" value="HATPase_c"/>
    <property type="match status" value="1"/>
</dbReference>
<feature type="region of interest" description="Disordered" evidence="11">
    <location>
        <begin position="468"/>
        <end position="507"/>
    </location>
</feature>
<dbReference type="PROSITE" id="PS50885">
    <property type="entry name" value="HAMP"/>
    <property type="match status" value="1"/>
</dbReference>
<evidence type="ECO:0000256" key="4">
    <source>
        <dbReference type="ARBA" id="ARBA00022553"/>
    </source>
</evidence>
<keyword evidence="6 12" id="KW-0812">Transmembrane</keyword>
<dbReference type="PANTHER" id="PTHR45436:SF5">
    <property type="entry name" value="SENSOR HISTIDINE KINASE TRCS"/>
    <property type="match status" value="1"/>
</dbReference>
<comment type="caution">
    <text evidence="15">The sequence shown here is derived from an EMBL/GenBank/DDBJ whole genome shotgun (WGS) entry which is preliminary data.</text>
</comment>
<dbReference type="SMART" id="SM00304">
    <property type="entry name" value="HAMP"/>
    <property type="match status" value="1"/>
</dbReference>
<reference evidence="15 16" key="1">
    <citation type="submission" date="2024-02" db="EMBL/GenBank/DDBJ databases">
        <title>Haloferula sargassicola NBRC 104335.</title>
        <authorList>
            <person name="Ichikawa N."/>
            <person name="Katano-Makiyama Y."/>
            <person name="Hidaka K."/>
        </authorList>
    </citation>
    <scope>NUCLEOTIDE SEQUENCE [LARGE SCALE GENOMIC DNA]</scope>
    <source>
        <strain evidence="15 16">NBRC 104335</strain>
    </source>
</reference>
<keyword evidence="8 12" id="KW-1133">Transmembrane helix</keyword>
<evidence type="ECO:0000259" key="14">
    <source>
        <dbReference type="PROSITE" id="PS50885"/>
    </source>
</evidence>
<dbReference type="Proteomes" id="UP001476282">
    <property type="component" value="Unassembled WGS sequence"/>
</dbReference>
<dbReference type="SUPFAM" id="SSF55874">
    <property type="entry name" value="ATPase domain of HSP90 chaperone/DNA topoisomerase II/histidine kinase"/>
    <property type="match status" value="1"/>
</dbReference>
<evidence type="ECO:0000256" key="5">
    <source>
        <dbReference type="ARBA" id="ARBA00022679"/>
    </source>
</evidence>
<evidence type="ECO:0000313" key="15">
    <source>
        <dbReference type="EMBL" id="GAA5483096.1"/>
    </source>
</evidence>
<feature type="domain" description="Histidine kinase" evidence="13">
    <location>
        <begin position="269"/>
        <end position="485"/>
    </location>
</feature>
<dbReference type="InterPro" id="IPR004358">
    <property type="entry name" value="Sig_transdc_His_kin-like_C"/>
</dbReference>
<dbReference type="Pfam" id="PF02518">
    <property type="entry name" value="HATPase_c"/>
    <property type="match status" value="1"/>
</dbReference>
<feature type="compositionally biased region" description="Pro residues" evidence="11">
    <location>
        <begin position="497"/>
        <end position="507"/>
    </location>
</feature>
<evidence type="ECO:0000256" key="1">
    <source>
        <dbReference type="ARBA" id="ARBA00000085"/>
    </source>
</evidence>
<keyword evidence="16" id="KW-1185">Reference proteome</keyword>
<dbReference type="InterPro" id="IPR050428">
    <property type="entry name" value="TCS_sensor_his_kinase"/>
</dbReference>
<sequence length="507" mass="56122">MNDHARRPPFWRSISFRIQFWHATMLALAIAGMMAGFYRIQAEQKIDEVDVQLSRVTRKMLPEIDRPARRRPPPPEEDFLFPGERDGPRPRRGWPRKDATWQLDEEADPWIEENAWAVAWDREGDKIFEQGAERPAAVAWNDGSIPEPFSTVAGERVMYFRGPRASLLATGVPLDRVQAELHTLAIQLGGAGLGMFIVGVLVGWGVTRWGLRPARDIAAAAREVAYTDRSRRIDASRSASELHELALVLNDSFDKLQGEIVKRERFTADASHEFRTPLTVVLGQTERLLAKPREPEEYRKGLGTVHQSALRLKEIVEQMMTLAHLDEEALRATTSLDLSELAAGAIGELRQWFARRDAVVSTDLQAAPLNGDPQLLARLLSNLLANAIRHNPPGTRVEVATGSGGGYVFATVTDHGRGIPAEHLPNLFERFYRVDSSRTDLSGEPSSGLGLAICRKVAELHGGTLEVASREGEGSTFTLRLPVPDPAEPSRGKKPKPVPSPPSPRSA</sequence>
<accession>A0ABP9UQW4</accession>
<comment type="catalytic activity">
    <reaction evidence="1">
        <text>ATP + protein L-histidine = ADP + protein N-phospho-L-histidine.</text>
        <dbReference type="EC" id="2.7.13.3"/>
    </reaction>
</comment>
<dbReference type="PANTHER" id="PTHR45436">
    <property type="entry name" value="SENSOR HISTIDINE KINASE YKOH"/>
    <property type="match status" value="1"/>
</dbReference>
<feature type="transmembrane region" description="Helical" evidence="12">
    <location>
        <begin position="184"/>
        <end position="206"/>
    </location>
</feature>
<dbReference type="CDD" id="cd00075">
    <property type="entry name" value="HATPase"/>
    <property type="match status" value="1"/>
</dbReference>
<dbReference type="SUPFAM" id="SSF47384">
    <property type="entry name" value="Homodimeric domain of signal transducing histidine kinase"/>
    <property type="match status" value="1"/>
</dbReference>
<comment type="subcellular location">
    <subcellularLocation>
        <location evidence="2">Membrane</location>
    </subcellularLocation>
</comment>
<dbReference type="InterPro" id="IPR003594">
    <property type="entry name" value="HATPase_dom"/>
</dbReference>
<evidence type="ECO:0000256" key="9">
    <source>
        <dbReference type="ARBA" id="ARBA00023012"/>
    </source>
</evidence>
<dbReference type="PROSITE" id="PS50109">
    <property type="entry name" value="HIS_KIN"/>
    <property type="match status" value="1"/>
</dbReference>
<evidence type="ECO:0000256" key="10">
    <source>
        <dbReference type="ARBA" id="ARBA00023136"/>
    </source>
</evidence>
<dbReference type="InterPro" id="IPR036890">
    <property type="entry name" value="HATPase_C_sf"/>
</dbReference>
<dbReference type="EC" id="2.7.13.3" evidence="3"/>
<dbReference type="SMART" id="SM00388">
    <property type="entry name" value="HisKA"/>
    <property type="match status" value="1"/>
</dbReference>
<feature type="transmembrane region" description="Helical" evidence="12">
    <location>
        <begin position="20"/>
        <end position="38"/>
    </location>
</feature>
<dbReference type="Gene3D" id="3.30.565.10">
    <property type="entry name" value="Histidine kinase-like ATPase, C-terminal domain"/>
    <property type="match status" value="1"/>
</dbReference>
<protein>
    <recommendedName>
        <fullName evidence="3">histidine kinase</fullName>
        <ecNumber evidence="3">2.7.13.3</ecNumber>
    </recommendedName>
</protein>
<dbReference type="PRINTS" id="PR00344">
    <property type="entry name" value="BCTRLSENSOR"/>
</dbReference>
<dbReference type="Pfam" id="PF00512">
    <property type="entry name" value="HisKA"/>
    <property type="match status" value="1"/>
</dbReference>
<keyword evidence="5" id="KW-0808">Transferase</keyword>
<evidence type="ECO:0000259" key="13">
    <source>
        <dbReference type="PROSITE" id="PS50109"/>
    </source>
</evidence>
<evidence type="ECO:0000313" key="16">
    <source>
        <dbReference type="Proteomes" id="UP001476282"/>
    </source>
</evidence>
<dbReference type="InterPro" id="IPR003660">
    <property type="entry name" value="HAMP_dom"/>
</dbReference>
<name>A0ABP9UQW4_9BACT</name>
<dbReference type="CDD" id="cd00082">
    <property type="entry name" value="HisKA"/>
    <property type="match status" value="1"/>
</dbReference>
<evidence type="ECO:0000256" key="2">
    <source>
        <dbReference type="ARBA" id="ARBA00004370"/>
    </source>
</evidence>
<feature type="compositionally biased region" description="Basic and acidic residues" evidence="11">
    <location>
        <begin position="83"/>
        <end position="96"/>
    </location>
</feature>
<gene>
    <name evidence="15" type="primary">sasA_4</name>
    <name evidence="15" type="ORF">Hsar01_02324</name>
</gene>
<keyword evidence="7" id="KW-0418">Kinase</keyword>
<keyword evidence="4" id="KW-0597">Phosphoprotein</keyword>
<dbReference type="RefSeq" id="WP_353567221.1">
    <property type="nucleotide sequence ID" value="NZ_BAABRI010000012.1"/>
</dbReference>
<dbReference type="Gene3D" id="6.10.340.10">
    <property type="match status" value="1"/>
</dbReference>
<dbReference type="Gene3D" id="1.10.287.130">
    <property type="match status" value="1"/>
</dbReference>
<keyword evidence="10 12" id="KW-0472">Membrane</keyword>
<feature type="domain" description="HAMP" evidence="14">
    <location>
        <begin position="208"/>
        <end position="261"/>
    </location>
</feature>
<evidence type="ECO:0000256" key="11">
    <source>
        <dbReference type="SAM" id="MobiDB-lite"/>
    </source>
</evidence>
<evidence type="ECO:0000256" key="3">
    <source>
        <dbReference type="ARBA" id="ARBA00012438"/>
    </source>
</evidence>
<dbReference type="InterPro" id="IPR003661">
    <property type="entry name" value="HisK_dim/P_dom"/>
</dbReference>
<evidence type="ECO:0000256" key="8">
    <source>
        <dbReference type="ARBA" id="ARBA00022989"/>
    </source>
</evidence>
<proteinExistence type="predicted"/>